<proteinExistence type="inferred from homology"/>
<dbReference type="SMART" id="SM00382">
    <property type="entry name" value="AAA"/>
    <property type="match status" value="1"/>
</dbReference>
<evidence type="ECO:0000313" key="6">
    <source>
        <dbReference type="Proteomes" id="UP000177001"/>
    </source>
</evidence>
<dbReference type="GO" id="GO:0005886">
    <property type="term" value="C:plasma membrane"/>
    <property type="evidence" value="ECO:0007669"/>
    <property type="project" value="TreeGrafter"/>
</dbReference>
<dbReference type="SUPFAM" id="SSF52540">
    <property type="entry name" value="P-loop containing nucleoside triphosphate hydrolases"/>
    <property type="match status" value="1"/>
</dbReference>
<dbReference type="PANTHER" id="PTHR30258">
    <property type="entry name" value="TYPE II SECRETION SYSTEM PROTEIN GSPE-RELATED"/>
    <property type="match status" value="1"/>
</dbReference>
<dbReference type="PROSITE" id="PS00662">
    <property type="entry name" value="T2SP_E"/>
    <property type="match status" value="1"/>
</dbReference>
<comment type="similarity">
    <text evidence="1">Belongs to the GSP E family.</text>
</comment>
<reference evidence="5 6" key="1">
    <citation type="journal article" date="2016" name="Nat. Commun.">
        <title>Thousands of microbial genomes shed light on interconnected biogeochemical processes in an aquifer system.</title>
        <authorList>
            <person name="Anantharaman K."/>
            <person name="Brown C.T."/>
            <person name="Hug L.A."/>
            <person name="Sharon I."/>
            <person name="Castelle C.J."/>
            <person name="Probst A.J."/>
            <person name="Thomas B.C."/>
            <person name="Singh A."/>
            <person name="Wilkins M.J."/>
            <person name="Karaoz U."/>
            <person name="Brodie E.L."/>
            <person name="Williams K.H."/>
            <person name="Hubbard S.S."/>
            <person name="Banfield J.F."/>
        </authorList>
    </citation>
    <scope>NUCLEOTIDE SEQUENCE [LARGE SCALE GENOMIC DNA]</scope>
</reference>
<protein>
    <recommendedName>
        <fullName evidence="4">Bacterial type II secretion system protein E domain-containing protein</fullName>
    </recommendedName>
</protein>
<dbReference type="Gene3D" id="3.40.50.300">
    <property type="entry name" value="P-loop containing nucleotide triphosphate hydrolases"/>
    <property type="match status" value="1"/>
</dbReference>
<accession>A0A1F6WZ38</accession>
<keyword evidence="2" id="KW-0547">Nucleotide-binding</keyword>
<evidence type="ECO:0000313" key="5">
    <source>
        <dbReference type="EMBL" id="OGI87157.1"/>
    </source>
</evidence>
<dbReference type="Gene3D" id="3.30.450.90">
    <property type="match status" value="1"/>
</dbReference>
<dbReference type="GO" id="GO:0016887">
    <property type="term" value="F:ATP hydrolysis activity"/>
    <property type="evidence" value="ECO:0007669"/>
    <property type="project" value="TreeGrafter"/>
</dbReference>
<evidence type="ECO:0000259" key="4">
    <source>
        <dbReference type="PROSITE" id="PS00662"/>
    </source>
</evidence>
<dbReference type="EMBL" id="MFUR01000005">
    <property type="protein sequence ID" value="OGI87157.1"/>
    <property type="molecule type" value="Genomic_DNA"/>
</dbReference>
<dbReference type="InterPro" id="IPR001482">
    <property type="entry name" value="T2SS/T4SS_dom"/>
</dbReference>
<dbReference type="InterPro" id="IPR027417">
    <property type="entry name" value="P-loop_NTPase"/>
</dbReference>
<evidence type="ECO:0000256" key="2">
    <source>
        <dbReference type="ARBA" id="ARBA00022741"/>
    </source>
</evidence>
<comment type="caution">
    <text evidence="5">The sequence shown here is derived from an EMBL/GenBank/DDBJ whole genome shotgun (WGS) entry which is preliminary data.</text>
</comment>
<organism evidence="5 6">
    <name type="scientific">Candidatus Nomurabacteria bacterium RIFCSPLOWO2_01_FULL_36_16</name>
    <dbReference type="NCBI Taxonomy" id="1801767"/>
    <lineage>
        <taxon>Bacteria</taxon>
        <taxon>Candidatus Nomuraibacteriota</taxon>
    </lineage>
</organism>
<dbReference type="Pfam" id="PF00437">
    <property type="entry name" value="T2SSE"/>
    <property type="match status" value="1"/>
</dbReference>
<dbReference type="InterPro" id="IPR003593">
    <property type="entry name" value="AAA+_ATPase"/>
</dbReference>
<gene>
    <name evidence="5" type="ORF">A3A91_00310</name>
</gene>
<evidence type="ECO:0000256" key="1">
    <source>
        <dbReference type="ARBA" id="ARBA00006611"/>
    </source>
</evidence>
<name>A0A1F6WZ38_9BACT</name>
<evidence type="ECO:0000256" key="3">
    <source>
        <dbReference type="ARBA" id="ARBA00022840"/>
    </source>
</evidence>
<feature type="domain" description="Bacterial type II secretion system protein E" evidence="4">
    <location>
        <begin position="245"/>
        <end position="259"/>
    </location>
</feature>
<dbReference type="GO" id="GO:0005524">
    <property type="term" value="F:ATP binding"/>
    <property type="evidence" value="ECO:0007669"/>
    <property type="project" value="UniProtKB-KW"/>
</dbReference>
<dbReference type="CDD" id="cd01129">
    <property type="entry name" value="PulE-GspE-like"/>
    <property type="match status" value="1"/>
</dbReference>
<dbReference type="Proteomes" id="UP000177001">
    <property type="component" value="Unassembled WGS sequence"/>
</dbReference>
<dbReference type="AlphaFoldDB" id="A0A1F6WZ38"/>
<keyword evidence="3" id="KW-0067">ATP-binding</keyword>
<dbReference type="PANTHER" id="PTHR30258:SF1">
    <property type="entry name" value="PROTEIN TRANSPORT PROTEIN HOFB HOMOLOG"/>
    <property type="match status" value="1"/>
</dbReference>
<sequence length="445" mass="49201">MAESSQVGGLDISSEVLRETAKKIEYLQDISKLITEALEGNKIHKISHLLEIILAGAIAIKASDIHIEPEKDRGRLRLRLDGVLQDTNFFGLDIYRLLNSRIKLLSGMKLISKIAQDGRFSIMEGKEEINVRTSLIPGAYGESIVMRILDTKSIQVQLGELGIESYLFSVIQQEITKPNGLILVTGPTGSGKTTTLYAFLRKIYSPDIKIITIEDPIEYHLPGITQTQVNDAKGYTFLEGLSSALRQDPDVIMVGEIRDAETAEVAVQASLTGHIVFSTLHTNNAAGVIPRLIDLKVNPKILVSALTLSLAQRLVRKLCLICKKEYIPTEKENQTIKLIMDGIKEEGKNFADYKINPDMPIKIFSATGCEKCNSTGYKGQIGIFEAIKTDESIEKIIPENPSEREIKKLASKQGILSMRQDGIVKILNGITSLEEVQSVVNLNEE</sequence>